<reference evidence="5 6" key="1">
    <citation type="submission" date="2016-11" db="EMBL/GenBank/DDBJ databases">
        <authorList>
            <person name="Jaros S."/>
            <person name="Januszkiewicz K."/>
            <person name="Wedrychowicz H."/>
        </authorList>
    </citation>
    <scope>NUCLEOTIDE SEQUENCE [LARGE SCALE GENOMIC DNA]</scope>
    <source>
        <strain evidence="5 6">DSM 29431</strain>
    </source>
</reference>
<evidence type="ECO:0000313" key="6">
    <source>
        <dbReference type="Proteomes" id="UP000184221"/>
    </source>
</evidence>
<evidence type="ECO:0000313" key="5">
    <source>
        <dbReference type="EMBL" id="SHG66250.1"/>
    </source>
</evidence>
<dbReference type="Proteomes" id="UP000184221">
    <property type="component" value="Unassembled WGS sequence"/>
</dbReference>
<dbReference type="STRING" id="996342.SAMN05443551_0214"/>
<keyword evidence="1" id="KW-0805">Transcription regulation</keyword>
<dbReference type="RefSeq" id="WP_072776651.1">
    <property type="nucleotide sequence ID" value="NZ_FQXC01000001.1"/>
</dbReference>
<evidence type="ECO:0000256" key="1">
    <source>
        <dbReference type="ARBA" id="ARBA00023015"/>
    </source>
</evidence>
<dbReference type="SUPFAM" id="SSF46785">
    <property type="entry name" value="Winged helix' DNA-binding domain"/>
    <property type="match status" value="1"/>
</dbReference>
<dbReference type="AlphaFoldDB" id="A0A1M5LMW6"/>
<dbReference type="Pfam" id="PF12802">
    <property type="entry name" value="MarR_2"/>
    <property type="match status" value="1"/>
</dbReference>
<keyword evidence="2 5" id="KW-0238">DNA-binding</keyword>
<dbReference type="GO" id="GO:0003700">
    <property type="term" value="F:DNA-binding transcription factor activity"/>
    <property type="evidence" value="ECO:0007669"/>
    <property type="project" value="InterPro"/>
</dbReference>
<dbReference type="InterPro" id="IPR036390">
    <property type="entry name" value="WH_DNA-bd_sf"/>
</dbReference>
<dbReference type="PANTHER" id="PTHR42756:SF1">
    <property type="entry name" value="TRANSCRIPTIONAL REPRESSOR OF EMRAB OPERON"/>
    <property type="match status" value="1"/>
</dbReference>
<dbReference type="PROSITE" id="PS50995">
    <property type="entry name" value="HTH_MARR_2"/>
    <property type="match status" value="1"/>
</dbReference>
<dbReference type="Gene3D" id="1.10.10.10">
    <property type="entry name" value="Winged helix-like DNA-binding domain superfamily/Winged helix DNA-binding domain"/>
    <property type="match status" value="1"/>
</dbReference>
<sequence>MSPKDFDLTQFLPYRLAVLSERVSKALSTVYTDPYDLTVSDWRVLVHTANEGAVSVREIHRTVNLEKPRVSRSVSRLVALGHLEKVTDRADKRLVKISLTAQGRAILDDILPKALAFEDSLTSVVSKEELAQVLAIAERLHARLDEMRADPDQRPMA</sequence>
<feature type="domain" description="HTH marR-type" evidence="4">
    <location>
        <begin position="9"/>
        <end position="142"/>
    </location>
</feature>
<proteinExistence type="predicted"/>
<name>A0A1M5LMW6_9RHOB</name>
<gene>
    <name evidence="5" type="ORF">SAMN05443551_0214</name>
</gene>
<keyword evidence="6" id="KW-1185">Reference proteome</keyword>
<evidence type="ECO:0000256" key="2">
    <source>
        <dbReference type="ARBA" id="ARBA00023125"/>
    </source>
</evidence>
<dbReference type="GO" id="GO:0003677">
    <property type="term" value="F:DNA binding"/>
    <property type="evidence" value="ECO:0007669"/>
    <property type="project" value="UniProtKB-KW"/>
</dbReference>
<accession>A0A1M5LMW6</accession>
<evidence type="ECO:0000256" key="3">
    <source>
        <dbReference type="ARBA" id="ARBA00023163"/>
    </source>
</evidence>
<organism evidence="5 6">
    <name type="scientific">Marivita hallyeonensis</name>
    <dbReference type="NCBI Taxonomy" id="996342"/>
    <lineage>
        <taxon>Bacteria</taxon>
        <taxon>Pseudomonadati</taxon>
        <taxon>Pseudomonadota</taxon>
        <taxon>Alphaproteobacteria</taxon>
        <taxon>Rhodobacterales</taxon>
        <taxon>Roseobacteraceae</taxon>
        <taxon>Marivita</taxon>
    </lineage>
</organism>
<dbReference type="PRINTS" id="PR00598">
    <property type="entry name" value="HTHMARR"/>
</dbReference>
<evidence type="ECO:0000259" key="4">
    <source>
        <dbReference type="PROSITE" id="PS50995"/>
    </source>
</evidence>
<dbReference type="SMART" id="SM00347">
    <property type="entry name" value="HTH_MARR"/>
    <property type="match status" value="1"/>
</dbReference>
<protein>
    <submittedName>
        <fullName evidence="5">DNA-binding transcriptional regulator, MarR family</fullName>
    </submittedName>
</protein>
<dbReference type="InterPro" id="IPR036388">
    <property type="entry name" value="WH-like_DNA-bd_sf"/>
</dbReference>
<dbReference type="EMBL" id="FQXC01000001">
    <property type="protein sequence ID" value="SHG66250.1"/>
    <property type="molecule type" value="Genomic_DNA"/>
</dbReference>
<dbReference type="InterPro" id="IPR000835">
    <property type="entry name" value="HTH_MarR-typ"/>
</dbReference>
<dbReference type="PANTHER" id="PTHR42756">
    <property type="entry name" value="TRANSCRIPTIONAL REGULATOR, MARR"/>
    <property type="match status" value="1"/>
</dbReference>
<keyword evidence="3" id="KW-0804">Transcription</keyword>